<keyword evidence="2" id="KW-1185">Reference proteome</keyword>
<dbReference type="EMBL" id="JBHUOK010000030">
    <property type="protein sequence ID" value="MFD2790789.1"/>
    <property type="molecule type" value="Genomic_DNA"/>
</dbReference>
<comment type="caution">
    <text evidence="1">The sequence shown here is derived from an EMBL/GenBank/DDBJ whole genome shotgun (WGS) entry which is preliminary data.</text>
</comment>
<accession>A0ABW5VI17</accession>
<evidence type="ECO:0000313" key="1">
    <source>
        <dbReference type="EMBL" id="MFD2790789.1"/>
    </source>
</evidence>
<sequence>MKYALVVLAICSLGIRCGKEEEPNKVAEQETKQEEIVIPKVTAIKPSIQVDLGFSYYQNRSIKSIVDELVINGYQIVHYFVTNENFINKEFIDELRNAKVEVWLMTLGNGTYSTSNYPAGWQEWKMSLKETNNGASGFTFLSPFNKDFVQWKKKKLAEIVTKYSFDGIELAEAYFPAWNGPANPNYGDIGPNAAKAFKEAYGLEMPDFKNTSASNYYTKVPSVYYKWIEFRVTGINEFLNEIYNGNGGVREVRPDIKVATWSLGINAGNKSSYQLTENQGLDVKAMIKLVKPDLHYIQTHWPDWIKNEQALPPNYHNDYINFLREIKEVDLDLPVGIQADIGSIKEMIKSEEWLNEFAESAKNNGFSTFTAYEYHIGGHMYQLPPKVLKATRLGEDCVQLSFNKRVTILGTEWKKNFKFIQNNEEIDPELYKVELDGNQIRLYLKENLKGSYLIKVENIEDTPELWLHSGFNANKISSGSEVLVN</sequence>
<evidence type="ECO:0000313" key="2">
    <source>
        <dbReference type="Proteomes" id="UP001597532"/>
    </source>
</evidence>
<proteinExistence type="predicted"/>
<organism evidence="1 2">
    <name type="scientific">Arenibacter antarcticus</name>
    <dbReference type="NCBI Taxonomy" id="2040469"/>
    <lineage>
        <taxon>Bacteria</taxon>
        <taxon>Pseudomonadati</taxon>
        <taxon>Bacteroidota</taxon>
        <taxon>Flavobacteriia</taxon>
        <taxon>Flavobacteriales</taxon>
        <taxon>Flavobacteriaceae</taxon>
        <taxon>Arenibacter</taxon>
    </lineage>
</organism>
<gene>
    <name evidence="1" type="ORF">ACFS1K_13525</name>
</gene>
<dbReference type="Gene3D" id="3.20.20.80">
    <property type="entry name" value="Glycosidases"/>
    <property type="match status" value="1"/>
</dbReference>
<evidence type="ECO:0008006" key="3">
    <source>
        <dbReference type="Google" id="ProtNLM"/>
    </source>
</evidence>
<dbReference type="Proteomes" id="UP001597532">
    <property type="component" value="Unassembled WGS sequence"/>
</dbReference>
<protein>
    <recommendedName>
        <fullName evidence="3">N-acyl-D-glucosamine 2-epimerase</fullName>
    </recommendedName>
</protein>
<dbReference type="RefSeq" id="WP_251806514.1">
    <property type="nucleotide sequence ID" value="NZ_CP166679.1"/>
</dbReference>
<name>A0ABW5VI17_9FLAO</name>
<reference evidence="2" key="1">
    <citation type="journal article" date="2019" name="Int. J. Syst. Evol. Microbiol.">
        <title>The Global Catalogue of Microorganisms (GCM) 10K type strain sequencing project: providing services to taxonomists for standard genome sequencing and annotation.</title>
        <authorList>
            <consortium name="The Broad Institute Genomics Platform"/>
            <consortium name="The Broad Institute Genome Sequencing Center for Infectious Disease"/>
            <person name="Wu L."/>
            <person name="Ma J."/>
        </authorList>
    </citation>
    <scope>NUCLEOTIDE SEQUENCE [LARGE SCALE GENOMIC DNA]</scope>
    <source>
        <strain evidence="2">KCTC 52924</strain>
    </source>
</reference>